<evidence type="ECO:0000313" key="2">
    <source>
        <dbReference type="Proteomes" id="UP000199400"/>
    </source>
</evidence>
<accession>A0A1I2IKS0</accession>
<keyword evidence="2" id="KW-1185">Reference proteome</keyword>
<dbReference type="Proteomes" id="UP000199400">
    <property type="component" value="Unassembled WGS sequence"/>
</dbReference>
<dbReference type="RefSeq" id="WP_100793553.1">
    <property type="nucleotide sequence ID" value="NZ_FOMX01000069.1"/>
</dbReference>
<protein>
    <submittedName>
        <fullName evidence="1">Uncharacterized protein</fullName>
    </submittedName>
</protein>
<reference evidence="2" key="1">
    <citation type="submission" date="2016-10" db="EMBL/GenBank/DDBJ databases">
        <authorList>
            <person name="Varghese N."/>
            <person name="Submissions S."/>
        </authorList>
    </citation>
    <scope>NUCLEOTIDE SEQUENCE [LARGE SCALE GENOMIC DNA]</scope>
    <source>
        <strain evidence="2">ATCC 25963</strain>
    </source>
</reference>
<gene>
    <name evidence="1" type="ORF">SAMN02745121_08763</name>
</gene>
<sequence length="168" mass="18348">MLVFRSELFTFAAAHVAAGFPPIRKAIPHADALGGLAVVAARELVDAFAAIGRAKDIAVLEFRDGLQVTNQAKKGQPNLRFTVRDAFVSGPPRHFIMDPALMGPALAAATSDERAYIGLAFQSNDQFPPLVITRWPASERPRDRREALAKIHAEVRGQNLAVIMPRRE</sequence>
<evidence type="ECO:0000313" key="1">
    <source>
        <dbReference type="EMBL" id="SFF42280.1"/>
    </source>
</evidence>
<dbReference type="AlphaFoldDB" id="A0A1I2IKS0"/>
<dbReference type="STRING" id="54.SAMN02745121_08763"/>
<organism evidence="1 2">
    <name type="scientific">Nannocystis exedens</name>
    <dbReference type="NCBI Taxonomy" id="54"/>
    <lineage>
        <taxon>Bacteria</taxon>
        <taxon>Pseudomonadati</taxon>
        <taxon>Myxococcota</taxon>
        <taxon>Polyangia</taxon>
        <taxon>Nannocystales</taxon>
        <taxon>Nannocystaceae</taxon>
        <taxon>Nannocystis</taxon>
    </lineage>
</organism>
<dbReference type="EMBL" id="FOMX01000069">
    <property type="protein sequence ID" value="SFF42280.1"/>
    <property type="molecule type" value="Genomic_DNA"/>
</dbReference>
<name>A0A1I2IKS0_9BACT</name>
<proteinExistence type="predicted"/>